<evidence type="ECO:0000313" key="1">
    <source>
        <dbReference type="EMBL" id="OAA70049.1"/>
    </source>
</evidence>
<dbReference type="PROSITE" id="PS51257">
    <property type="entry name" value="PROKAR_LIPOPROTEIN"/>
    <property type="match status" value="1"/>
</dbReference>
<proteinExistence type="predicted"/>
<gene>
    <name evidence="1" type="ORF">LEL_09865</name>
</gene>
<protein>
    <submittedName>
        <fullName evidence="1">Uncharacterized protein</fullName>
    </submittedName>
</protein>
<dbReference type="AlphaFoldDB" id="A0A162MTG0"/>
<organism evidence="1 2">
    <name type="scientific">Akanthomyces lecanii RCEF 1005</name>
    <dbReference type="NCBI Taxonomy" id="1081108"/>
    <lineage>
        <taxon>Eukaryota</taxon>
        <taxon>Fungi</taxon>
        <taxon>Dikarya</taxon>
        <taxon>Ascomycota</taxon>
        <taxon>Pezizomycotina</taxon>
        <taxon>Sordariomycetes</taxon>
        <taxon>Hypocreomycetidae</taxon>
        <taxon>Hypocreales</taxon>
        <taxon>Cordycipitaceae</taxon>
        <taxon>Akanthomyces</taxon>
        <taxon>Cordyceps confragosa</taxon>
    </lineage>
</organism>
<reference evidence="1 2" key="1">
    <citation type="journal article" date="2016" name="Genome Biol. Evol.">
        <title>Divergent and convergent evolution of fungal pathogenicity.</title>
        <authorList>
            <person name="Shang Y."/>
            <person name="Xiao G."/>
            <person name="Zheng P."/>
            <person name="Cen K."/>
            <person name="Zhan S."/>
            <person name="Wang C."/>
        </authorList>
    </citation>
    <scope>NUCLEOTIDE SEQUENCE [LARGE SCALE GENOMIC DNA]</scope>
    <source>
        <strain evidence="1 2">RCEF 1005</strain>
    </source>
</reference>
<name>A0A162MTG0_CORDF</name>
<keyword evidence="2" id="KW-1185">Reference proteome</keyword>
<comment type="caution">
    <text evidence="1">The sequence shown here is derived from an EMBL/GenBank/DDBJ whole genome shotgun (WGS) entry which is preliminary data.</text>
</comment>
<accession>A0A162MTG0</accession>
<dbReference type="Proteomes" id="UP000076881">
    <property type="component" value="Unassembled WGS sequence"/>
</dbReference>
<sequence>MIPKDTSDASLHTTSTSTTTPPGLLLLASCFLLPPALCLFKANDALASRLLTSILDLTATTPSALLQFHQPAKLLASATWLQLLPTPSAEQPHAAASPFLLAHPNIHAATADTTTATLFNVYFVDLSVYRRRLRLENDFYKRPSRLSQISGPAGRYSPACICPRTIVVPSALATERHKIQQILAV</sequence>
<evidence type="ECO:0000313" key="2">
    <source>
        <dbReference type="Proteomes" id="UP000076881"/>
    </source>
</evidence>
<dbReference type="EMBL" id="AZHF01000010">
    <property type="protein sequence ID" value="OAA70049.1"/>
    <property type="molecule type" value="Genomic_DNA"/>
</dbReference>